<dbReference type="Proteomes" id="UP000054047">
    <property type="component" value="Unassembled WGS sequence"/>
</dbReference>
<evidence type="ECO:0000313" key="2">
    <source>
        <dbReference type="Proteomes" id="UP000054047"/>
    </source>
</evidence>
<gene>
    <name evidence="1" type="ORF">ANCDUO_22086</name>
</gene>
<protein>
    <submittedName>
        <fullName evidence="1">Uncharacterized protein</fullName>
    </submittedName>
</protein>
<organism evidence="1 2">
    <name type="scientific">Ancylostoma duodenale</name>
    <dbReference type="NCBI Taxonomy" id="51022"/>
    <lineage>
        <taxon>Eukaryota</taxon>
        <taxon>Metazoa</taxon>
        <taxon>Ecdysozoa</taxon>
        <taxon>Nematoda</taxon>
        <taxon>Chromadorea</taxon>
        <taxon>Rhabditida</taxon>
        <taxon>Rhabditina</taxon>
        <taxon>Rhabditomorpha</taxon>
        <taxon>Strongyloidea</taxon>
        <taxon>Ancylostomatidae</taxon>
        <taxon>Ancylostomatinae</taxon>
        <taxon>Ancylostoma</taxon>
    </lineage>
</organism>
<dbReference type="OrthoDB" id="8062037at2759"/>
<feature type="non-terminal residue" evidence="1">
    <location>
        <position position="1"/>
    </location>
</feature>
<dbReference type="EMBL" id="KN765220">
    <property type="protein sequence ID" value="KIH47849.1"/>
    <property type="molecule type" value="Genomic_DNA"/>
</dbReference>
<sequence length="74" mass="8654">AYHVQRAEPVGFQALIVYNSEGKPPIDMAGSKYADLIFKAIRLCRERRRVARKRLSKRNLRKIPTKKFRKGELI</sequence>
<proteinExistence type="predicted"/>
<accession>A0A0C2FMG4</accession>
<dbReference type="AlphaFoldDB" id="A0A0C2FMG4"/>
<evidence type="ECO:0000313" key="1">
    <source>
        <dbReference type="EMBL" id="KIH47849.1"/>
    </source>
</evidence>
<name>A0A0C2FMG4_9BILA</name>
<keyword evidence="2" id="KW-1185">Reference proteome</keyword>
<reference evidence="1 2" key="1">
    <citation type="submission" date="2013-12" db="EMBL/GenBank/DDBJ databases">
        <title>Draft genome of the parsitic nematode Ancylostoma duodenale.</title>
        <authorList>
            <person name="Mitreva M."/>
        </authorList>
    </citation>
    <scope>NUCLEOTIDE SEQUENCE [LARGE SCALE GENOMIC DNA]</scope>
    <source>
        <strain evidence="1 2">Zhejiang</strain>
    </source>
</reference>